<reference evidence="2 4" key="1">
    <citation type="journal article" date="2005" name="Environ. Microbiol.">
        <title>Genetic and functional properties of uncultivated thermophilic crenarchaeotes from a subsurface gold mine as revealed by analysis of genome fragments.</title>
        <authorList>
            <person name="Nunoura T."/>
            <person name="Hirayama H."/>
            <person name="Takami H."/>
            <person name="Oida H."/>
            <person name="Nishi S."/>
            <person name="Shimamura S."/>
            <person name="Suzuki Y."/>
            <person name="Inagaki F."/>
            <person name="Takai K."/>
            <person name="Nealson K.H."/>
            <person name="Horikoshi K."/>
        </authorList>
    </citation>
    <scope>NUCLEOTIDE SEQUENCE [LARGE SCALE GENOMIC DNA]</scope>
</reference>
<accession>E6N731</accession>
<keyword evidence="1" id="KW-0472">Membrane</keyword>
<evidence type="ECO:0000313" key="4">
    <source>
        <dbReference type="Proteomes" id="UP000008120"/>
    </source>
</evidence>
<evidence type="ECO:0008006" key="5">
    <source>
        <dbReference type="Google" id="ProtNLM"/>
    </source>
</evidence>
<sequence>MGETKPETTGEKEFVPTGAKILAVVMIPTVAALNYVGGVIVELLKAPIWGDTWATMLGTLISGFWVGAIGGFLYNIIMAFTLWGLPNWIWGFANVVIAGITVLCVKMGWADLRKPLKLIPAFLLFGLVYPIFTTAVSIVFFGGGPLWKPIPAAIYAATLSTTGNFYLANYVQAISTEIPDKIISFIISLAIASRVPRRLILLR</sequence>
<dbReference type="STRING" id="311458.CSUB_C1031"/>
<feature type="transmembrane region" description="Helical" evidence="1">
    <location>
        <begin position="121"/>
        <end position="144"/>
    </location>
</feature>
<dbReference type="AlphaFoldDB" id="E6N731"/>
<feature type="transmembrane region" description="Helical" evidence="1">
    <location>
        <begin position="21"/>
        <end position="44"/>
    </location>
</feature>
<protein>
    <recommendedName>
        <fullName evidence="5">ECF transporter S component</fullName>
    </recommendedName>
</protein>
<evidence type="ECO:0000313" key="2">
    <source>
        <dbReference type="EMBL" id="BAJ48100.1"/>
    </source>
</evidence>
<reference evidence="2 4" key="2">
    <citation type="journal article" date="2011" name="Nucleic Acids Res.">
        <title>Insights into the evolution of Archaea and eukaryotic protein modifier systems revealed by the genome of a novel archaeal group.</title>
        <authorList>
            <person name="Nunoura T."/>
            <person name="Takaki Y."/>
            <person name="Kakuta J."/>
            <person name="Nishi S."/>
            <person name="Sugahara J."/>
            <person name="Kazama H."/>
            <person name="Chee G."/>
            <person name="Hattori M."/>
            <person name="Kanai A."/>
            <person name="Atomi H."/>
            <person name="Takai K."/>
            <person name="Takami H."/>
        </authorList>
    </citation>
    <scope>NUCLEOTIDE SEQUENCE [LARGE SCALE GENOMIC DNA]</scope>
</reference>
<dbReference type="EMBL" id="BA000048">
    <property type="protein sequence ID" value="BAJ50883.1"/>
    <property type="molecule type" value="Genomic_DNA"/>
</dbReference>
<dbReference type="Proteomes" id="UP000008120">
    <property type="component" value="Chromosome"/>
</dbReference>
<dbReference type="EMBL" id="AP011854">
    <property type="protein sequence ID" value="BAJ48100.1"/>
    <property type="molecule type" value="Genomic_DNA"/>
</dbReference>
<keyword evidence="1" id="KW-1133">Transmembrane helix</keyword>
<evidence type="ECO:0000256" key="1">
    <source>
        <dbReference type="SAM" id="Phobius"/>
    </source>
</evidence>
<dbReference type="BioCyc" id="CCAL311458:G131R-1038-MONOMER"/>
<dbReference type="KEGG" id="csu:CSUB_C1031"/>
<feature type="transmembrane region" description="Helical" evidence="1">
    <location>
        <begin position="56"/>
        <end position="82"/>
    </location>
</feature>
<organism evidence="2 4">
    <name type="scientific">Caldiarchaeum subterraneum</name>
    <dbReference type="NCBI Taxonomy" id="311458"/>
    <lineage>
        <taxon>Archaea</taxon>
        <taxon>Nitrososphaerota</taxon>
        <taxon>Candidatus Caldarchaeales</taxon>
        <taxon>Candidatus Caldarchaeaceae</taxon>
        <taxon>Candidatus Caldarchaeum</taxon>
    </lineage>
</organism>
<gene>
    <name evidence="3" type="ORF">CSUB_C1031</name>
    <name evidence="2" type="ORF">HGMM_F28A01C13</name>
</gene>
<feature type="transmembrane region" description="Helical" evidence="1">
    <location>
        <begin position="88"/>
        <end position="109"/>
    </location>
</feature>
<evidence type="ECO:0000313" key="3">
    <source>
        <dbReference type="EMBL" id="BAJ50883.1"/>
    </source>
</evidence>
<name>E6N731_CALS0</name>
<feature type="transmembrane region" description="Helical" evidence="1">
    <location>
        <begin position="150"/>
        <end position="170"/>
    </location>
</feature>
<proteinExistence type="predicted"/>
<keyword evidence="1" id="KW-0812">Transmembrane</keyword>